<dbReference type="InterPro" id="IPR008966">
    <property type="entry name" value="Adhesion_dom_sf"/>
</dbReference>
<dbReference type="RefSeq" id="WP_075192358.1">
    <property type="nucleotide sequence ID" value="NZ_JADKNN010000032.1"/>
</dbReference>
<dbReference type="PANTHER" id="PTHR33420:SF26">
    <property type="entry name" value="FIMBRIAL SUBUNIT"/>
    <property type="match status" value="1"/>
</dbReference>
<dbReference type="InterPro" id="IPR050263">
    <property type="entry name" value="Bact_Fimbrial_Adh_Pro"/>
</dbReference>
<evidence type="ECO:0000313" key="3">
    <source>
        <dbReference type="EMBL" id="KAB0874300.1"/>
    </source>
</evidence>
<dbReference type="GO" id="GO:0009289">
    <property type="term" value="C:pilus"/>
    <property type="evidence" value="ECO:0007669"/>
    <property type="project" value="InterPro"/>
</dbReference>
<dbReference type="Gene3D" id="2.60.40.1090">
    <property type="entry name" value="Fimbrial-type adhesion domain"/>
    <property type="match status" value="1"/>
</dbReference>
<evidence type="ECO:0000313" key="4">
    <source>
        <dbReference type="EMBL" id="PUX17684.1"/>
    </source>
</evidence>
<gene>
    <name evidence="4" type="ORF">AUN14_03175</name>
    <name evidence="3" type="ORF">FZI19_17505</name>
</gene>
<feature type="domain" description="Fimbrial-type adhesion" evidence="2">
    <location>
        <begin position="33"/>
        <end position="165"/>
    </location>
</feature>
<dbReference type="Proteomes" id="UP000469927">
    <property type="component" value="Unassembled WGS sequence"/>
</dbReference>
<feature type="signal peptide" evidence="1">
    <location>
        <begin position="1"/>
        <end position="23"/>
    </location>
</feature>
<keyword evidence="6" id="KW-1185">Reference proteome</keyword>
<dbReference type="Proteomes" id="UP000244378">
    <property type="component" value="Unassembled WGS sequence"/>
</dbReference>
<reference evidence="4 5" key="1">
    <citation type="submission" date="2016-12" db="EMBL/GenBank/DDBJ databases">
        <title>Analysis of the Molecular Diversity Among Cronobacter Species Isolated from Filth Flies Using a Pan Genomic DNA Microarray.</title>
        <authorList>
            <person name="Pava-Ripoll M."/>
            <person name="Tall B."/>
            <person name="Farber J."/>
            <person name="Fanning S."/>
            <person name="Lehner A."/>
            <person name="Stephan R."/>
            <person name="Pagotto F."/>
            <person name="Iverson C."/>
            <person name="Ziobro G."/>
            <person name="Miller A."/>
            <person name="Pearson R."/>
            <person name="Yan Q."/>
            <person name="Kim M."/>
            <person name="Jeong S."/>
            <person name="Park J."/>
            <person name="Jun S."/>
            <person name="Choi H."/>
            <person name="Chung T."/>
            <person name="Yoo Y."/>
            <person name="Park E."/>
            <person name="Hwang S."/>
            <person name="Lee B."/>
            <person name="Sathyamoorthy V."/>
            <person name="Carter L."/>
            <person name="Mammel M."/>
            <person name="Jackson S."/>
            <person name="Kothary M."/>
            <person name="Patel I."/>
            <person name="Grim C."/>
            <person name="Gopinath G."/>
            <person name="Gangiredla J."/>
            <person name="Chase H."/>
        </authorList>
    </citation>
    <scope>NUCLEOTIDE SEQUENCE [LARGE SCALE GENOMIC DNA]</scope>
    <source>
        <strain evidence="4 5">MOD1-Md1s</strain>
    </source>
</reference>
<proteinExistence type="predicted"/>
<reference evidence="3 6" key="2">
    <citation type="submission" date="2019-08" db="EMBL/GenBank/DDBJ databases">
        <title>Prevalence, distribution, and phylogeny of type two toxin-antitoxin genes possessed by Cronobacter species where C. sakazakii homologs follow sequence type lineages.</title>
        <authorList>
            <person name="Finkelstein S."/>
            <person name="Negrete F."/>
            <person name="Jang H."/>
            <person name="Gopinath G.R."/>
            <person name="Tall B.D."/>
        </authorList>
    </citation>
    <scope>NUCLEOTIDE SEQUENCE [LARGE SCALE GENOMIC DNA]</scope>
    <source>
        <strain evidence="3 6">MOD1_GK1257</strain>
    </source>
</reference>
<dbReference type="GO" id="GO:0043709">
    <property type="term" value="P:cell adhesion involved in single-species biofilm formation"/>
    <property type="evidence" value="ECO:0007669"/>
    <property type="project" value="TreeGrafter"/>
</dbReference>
<evidence type="ECO:0000256" key="1">
    <source>
        <dbReference type="SAM" id="SignalP"/>
    </source>
</evidence>
<dbReference type="OrthoDB" id="6564832at2"/>
<name>A0A2T7AYK5_9ENTR</name>
<organism evidence="4 5">
    <name type="scientific">Cronobacter muytjensii</name>
    <dbReference type="NCBI Taxonomy" id="413501"/>
    <lineage>
        <taxon>Bacteria</taxon>
        <taxon>Pseudomonadati</taxon>
        <taxon>Pseudomonadota</taxon>
        <taxon>Gammaproteobacteria</taxon>
        <taxon>Enterobacterales</taxon>
        <taxon>Enterobacteriaceae</taxon>
        <taxon>Cronobacter</taxon>
    </lineage>
</organism>
<dbReference type="EMBL" id="MSAE01000003">
    <property type="protein sequence ID" value="PUX17684.1"/>
    <property type="molecule type" value="Genomic_DNA"/>
</dbReference>
<dbReference type="Pfam" id="PF00419">
    <property type="entry name" value="Fimbrial"/>
    <property type="match status" value="1"/>
</dbReference>
<evidence type="ECO:0000313" key="6">
    <source>
        <dbReference type="Proteomes" id="UP000469927"/>
    </source>
</evidence>
<dbReference type="InterPro" id="IPR036937">
    <property type="entry name" value="Adhesion_dom_fimbrial_sf"/>
</dbReference>
<evidence type="ECO:0000313" key="5">
    <source>
        <dbReference type="Proteomes" id="UP000244378"/>
    </source>
</evidence>
<sequence length="165" mass="17378">MSRTFWVSTILVLSGLVGANTWAENNTANITVKVAIFADPCVINNDQLIDVDFGDSVITTEVAKGTVEKPVNYTLDCTKADQSKTLVMRISGTGADFDNTVLKTTIPALGVKMKANGADYALNTDLTLASATSKPALTALLVQQPGARLPTGDFTAGATMTVSYQ</sequence>
<dbReference type="SUPFAM" id="SSF49401">
    <property type="entry name" value="Bacterial adhesins"/>
    <property type="match status" value="1"/>
</dbReference>
<dbReference type="AlphaFoldDB" id="A0A2T7AYK5"/>
<evidence type="ECO:0000259" key="2">
    <source>
        <dbReference type="Pfam" id="PF00419"/>
    </source>
</evidence>
<protein>
    <submittedName>
        <fullName evidence="3">Fimbrial protein</fullName>
    </submittedName>
    <submittedName>
        <fullName evidence="4">MrfF</fullName>
    </submittedName>
</protein>
<keyword evidence="1" id="KW-0732">Signal</keyword>
<dbReference type="InterPro" id="IPR000259">
    <property type="entry name" value="Adhesion_dom_fimbrial"/>
</dbReference>
<accession>A0A2T7AYK5</accession>
<feature type="chain" id="PRO_5015730808" evidence="1">
    <location>
        <begin position="24"/>
        <end position="165"/>
    </location>
</feature>
<comment type="caution">
    <text evidence="4">The sequence shown here is derived from an EMBL/GenBank/DDBJ whole genome shotgun (WGS) entry which is preliminary data.</text>
</comment>
<dbReference type="EMBL" id="WAGD01000063">
    <property type="protein sequence ID" value="KAB0874300.1"/>
    <property type="molecule type" value="Genomic_DNA"/>
</dbReference>
<dbReference type="PANTHER" id="PTHR33420">
    <property type="entry name" value="FIMBRIAL SUBUNIT ELFA-RELATED"/>
    <property type="match status" value="1"/>
</dbReference>